<keyword evidence="2" id="KW-1185">Reference proteome</keyword>
<dbReference type="RefSeq" id="WP_209639492.1">
    <property type="nucleotide sequence ID" value="NZ_JAGINW010000001.1"/>
</dbReference>
<proteinExistence type="predicted"/>
<sequence>MSEHPIKDTETVEATPETPYVLGDVSEERSLQVYRDGVLSLPDNTGVAWLAAAGEAFRITTEREREGLLCWPDLVLKDVFATLAQDDPGALRSMLIQLAATATAWAEDLDRRTAHRG</sequence>
<accession>A0ABS4TH31</accession>
<evidence type="ECO:0000313" key="1">
    <source>
        <dbReference type="EMBL" id="MBP2323304.1"/>
    </source>
</evidence>
<dbReference type="EMBL" id="JAGINW010000001">
    <property type="protein sequence ID" value="MBP2323304.1"/>
    <property type="molecule type" value="Genomic_DNA"/>
</dbReference>
<reference evidence="1 2" key="1">
    <citation type="submission" date="2021-03" db="EMBL/GenBank/DDBJ databases">
        <title>Sequencing the genomes of 1000 actinobacteria strains.</title>
        <authorList>
            <person name="Klenk H.-P."/>
        </authorList>
    </citation>
    <scope>NUCLEOTIDE SEQUENCE [LARGE SCALE GENOMIC DNA]</scope>
    <source>
        <strain evidence="1 2">DSM 46670</strain>
    </source>
</reference>
<protein>
    <submittedName>
        <fullName evidence="1">Uncharacterized protein</fullName>
    </submittedName>
</protein>
<organism evidence="1 2">
    <name type="scientific">Kibdelosporangium banguiense</name>
    <dbReference type="NCBI Taxonomy" id="1365924"/>
    <lineage>
        <taxon>Bacteria</taxon>
        <taxon>Bacillati</taxon>
        <taxon>Actinomycetota</taxon>
        <taxon>Actinomycetes</taxon>
        <taxon>Pseudonocardiales</taxon>
        <taxon>Pseudonocardiaceae</taxon>
        <taxon>Kibdelosporangium</taxon>
    </lineage>
</organism>
<name>A0ABS4TH31_9PSEU</name>
<evidence type="ECO:0000313" key="2">
    <source>
        <dbReference type="Proteomes" id="UP001519332"/>
    </source>
</evidence>
<gene>
    <name evidence="1" type="ORF">JOF56_003689</name>
</gene>
<comment type="caution">
    <text evidence="1">The sequence shown here is derived from an EMBL/GenBank/DDBJ whole genome shotgun (WGS) entry which is preliminary data.</text>
</comment>
<dbReference type="Proteomes" id="UP001519332">
    <property type="component" value="Unassembled WGS sequence"/>
</dbReference>